<dbReference type="RefSeq" id="XP_005107344.1">
    <property type="nucleotide sequence ID" value="XM_005107287.3"/>
</dbReference>
<proteinExistence type="predicted"/>
<feature type="compositionally biased region" description="Low complexity" evidence="1">
    <location>
        <begin position="149"/>
        <end position="163"/>
    </location>
</feature>
<dbReference type="Pfam" id="PF10545">
    <property type="entry name" value="MADF_DNA_bdg"/>
    <property type="match status" value="1"/>
</dbReference>
<keyword evidence="3" id="KW-1185">Reference proteome</keyword>
<evidence type="ECO:0000313" key="4">
    <source>
        <dbReference type="RefSeq" id="XP_005107344.1"/>
    </source>
</evidence>
<sequence length="282" mass="31603">METIHLSLLVDLYRDQPCLWDSSSPEHADKELRQYALEEILKGAGYAITEDNVAILKRKINSLRTTYTRELRKVLDSKEKDPDNVYEPRWTYYERLDEFLNKITWRQKGHAPMNFSRADNGNGSSSRPRRAAKSAAKASAVTEEESGDGDSTSSSFSDFDSSPSPRPAKTQSSNTPAKRSAQSTNKNTPQTEEQGSGKKKRLDPKVESYLLDVAKEKEAFAAIVKDLKQVKNNMASTPQSRWTHFGHYVAMTLDTLDPVVATAAATEMQGTIAKFVAETERF</sequence>
<reference evidence="4" key="1">
    <citation type="submission" date="2025-08" db="UniProtKB">
        <authorList>
            <consortium name="RefSeq"/>
        </authorList>
    </citation>
    <scope>IDENTIFICATION</scope>
</reference>
<protein>
    <submittedName>
        <fullName evidence="4">Uncharacterized protein LOC101845645</fullName>
    </submittedName>
</protein>
<dbReference type="InterPro" id="IPR006578">
    <property type="entry name" value="MADF-dom"/>
</dbReference>
<evidence type="ECO:0000259" key="2">
    <source>
        <dbReference type="PROSITE" id="PS51029"/>
    </source>
</evidence>
<dbReference type="PROSITE" id="PS51029">
    <property type="entry name" value="MADF"/>
    <property type="match status" value="1"/>
</dbReference>
<feature type="domain" description="MADF" evidence="2">
    <location>
        <begin position="8"/>
        <end position="104"/>
    </location>
</feature>
<organism evidence="3 4">
    <name type="scientific">Aplysia californica</name>
    <name type="common">California sea hare</name>
    <dbReference type="NCBI Taxonomy" id="6500"/>
    <lineage>
        <taxon>Eukaryota</taxon>
        <taxon>Metazoa</taxon>
        <taxon>Spiralia</taxon>
        <taxon>Lophotrochozoa</taxon>
        <taxon>Mollusca</taxon>
        <taxon>Gastropoda</taxon>
        <taxon>Heterobranchia</taxon>
        <taxon>Euthyneura</taxon>
        <taxon>Tectipleura</taxon>
        <taxon>Aplysiida</taxon>
        <taxon>Aplysioidea</taxon>
        <taxon>Aplysiidae</taxon>
        <taxon>Aplysia</taxon>
    </lineage>
</organism>
<evidence type="ECO:0000256" key="1">
    <source>
        <dbReference type="SAM" id="MobiDB-lite"/>
    </source>
</evidence>
<dbReference type="GeneID" id="101845645"/>
<dbReference type="PANTHER" id="PTHR21505:SF12">
    <property type="entry name" value="MADF DOMAIN-CONTAINING PROTEIN-RELATED"/>
    <property type="match status" value="1"/>
</dbReference>
<dbReference type="Proteomes" id="UP000694888">
    <property type="component" value="Unplaced"/>
</dbReference>
<dbReference type="PANTHER" id="PTHR21505">
    <property type="entry name" value="MADF DOMAIN-CONTAINING PROTEIN-RELATED"/>
    <property type="match status" value="1"/>
</dbReference>
<name>A0ABM0K2N0_APLCA</name>
<feature type="region of interest" description="Disordered" evidence="1">
    <location>
        <begin position="112"/>
        <end position="203"/>
    </location>
</feature>
<accession>A0ABM0K2N0</accession>
<dbReference type="SMART" id="SM00595">
    <property type="entry name" value="MADF"/>
    <property type="match status" value="1"/>
</dbReference>
<feature type="compositionally biased region" description="Polar residues" evidence="1">
    <location>
        <begin position="169"/>
        <end position="194"/>
    </location>
</feature>
<gene>
    <name evidence="4" type="primary">LOC101845645</name>
</gene>
<evidence type="ECO:0000313" key="3">
    <source>
        <dbReference type="Proteomes" id="UP000694888"/>
    </source>
</evidence>